<gene>
    <name evidence="8" type="ORF">CT157_28160</name>
</gene>
<dbReference type="PANTHER" id="PTHR30251">
    <property type="entry name" value="PILUS ASSEMBLY CHAPERONE"/>
    <property type="match status" value="1"/>
</dbReference>
<feature type="chain" id="PRO_5019198134" evidence="6">
    <location>
        <begin position="28"/>
        <end position="236"/>
    </location>
</feature>
<keyword evidence="4" id="KW-0574">Periplasm</keyword>
<comment type="subcellular location">
    <subcellularLocation>
        <location evidence="1">Periplasm</location>
    </subcellularLocation>
</comment>
<sequence length="236" mass="25993">MLISFKSVLRTAPLCLSAWFSMPLAHAAGMVPQTPVLLVEEGMGEAVMNVRNTDTHPALLHTTVENIEDRDDVLLVFTPPIARVEPGGIQQVRFILQNRQPLKTERLKRVIFEGISPASDAAGARVALGVRQNLPVILRPAGLPVEREPWKRLTWSMDANGVQVVNSSPYVVRLAKTIVPLPGTRSVNLPKTYILPGERMHAELPLHTSAQTMAVRIFPATTYGFAVDHYDAPVTR</sequence>
<dbReference type="NCBIfam" id="NF007392">
    <property type="entry name" value="PRK09918.1"/>
    <property type="match status" value="1"/>
</dbReference>
<keyword evidence="5" id="KW-0143">Chaperone</keyword>
<reference evidence="8 9" key="1">
    <citation type="submission" date="2017-11" db="EMBL/GenBank/DDBJ databases">
        <title>Effect of PGPRs.</title>
        <authorList>
            <person name="Oliva R."/>
            <person name="Nong J."/>
            <person name="Roman V."/>
        </authorList>
    </citation>
    <scope>NUCLEOTIDE SEQUENCE [LARGE SCALE GENOMIC DNA]</scope>
    <source>
        <strain evidence="8">Inb918</strain>
    </source>
</reference>
<dbReference type="GO" id="GO:0030288">
    <property type="term" value="C:outer membrane-bounded periplasmic space"/>
    <property type="evidence" value="ECO:0007669"/>
    <property type="project" value="InterPro"/>
</dbReference>
<dbReference type="PANTHER" id="PTHR30251:SF3">
    <property type="entry name" value="FIMBRIAL CHAPARONE PROTEIN"/>
    <property type="match status" value="1"/>
</dbReference>
<evidence type="ECO:0000259" key="7">
    <source>
        <dbReference type="Pfam" id="PF00345"/>
    </source>
</evidence>
<name>A0A3T0K1Y3_PSESX</name>
<dbReference type="Pfam" id="PF00345">
    <property type="entry name" value="PapD_N"/>
    <property type="match status" value="1"/>
</dbReference>
<dbReference type="AlphaFoldDB" id="A0A3T0K1Y3"/>
<dbReference type="GO" id="GO:0071555">
    <property type="term" value="P:cell wall organization"/>
    <property type="evidence" value="ECO:0007669"/>
    <property type="project" value="InterPro"/>
</dbReference>
<dbReference type="InterPro" id="IPR050643">
    <property type="entry name" value="Periplasmic_pilus_chap"/>
</dbReference>
<dbReference type="InterPro" id="IPR001829">
    <property type="entry name" value="Pili_assmbl_chaperone_bac"/>
</dbReference>
<evidence type="ECO:0000256" key="6">
    <source>
        <dbReference type="SAM" id="SignalP"/>
    </source>
</evidence>
<dbReference type="PRINTS" id="PR00969">
    <property type="entry name" value="CHAPERONPILI"/>
</dbReference>
<dbReference type="Gene3D" id="2.60.40.10">
    <property type="entry name" value="Immunoglobulins"/>
    <property type="match status" value="2"/>
</dbReference>
<feature type="signal peptide" evidence="6">
    <location>
        <begin position="1"/>
        <end position="27"/>
    </location>
</feature>
<evidence type="ECO:0000256" key="1">
    <source>
        <dbReference type="ARBA" id="ARBA00004418"/>
    </source>
</evidence>
<dbReference type="SUPFAM" id="SSF49354">
    <property type="entry name" value="PapD-like"/>
    <property type="match status" value="1"/>
</dbReference>
<comment type="similarity">
    <text evidence="2">Belongs to the periplasmic pilus chaperone family.</text>
</comment>
<feature type="domain" description="Pili assembly chaperone N-terminal" evidence="7">
    <location>
        <begin position="31"/>
        <end position="143"/>
    </location>
</feature>
<organism evidence="8 9">
    <name type="scientific">Pseudomonas syringae</name>
    <dbReference type="NCBI Taxonomy" id="317"/>
    <lineage>
        <taxon>Bacteria</taxon>
        <taxon>Pseudomonadati</taxon>
        <taxon>Pseudomonadota</taxon>
        <taxon>Gammaproteobacteria</taxon>
        <taxon>Pseudomonadales</taxon>
        <taxon>Pseudomonadaceae</taxon>
        <taxon>Pseudomonas</taxon>
    </lineage>
</organism>
<evidence type="ECO:0000313" key="8">
    <source>
        <dbReference type="EMBL" id="AZV29745.1"/>
    </source>
</evidence>
<evidence type="ECO:0000256" key="5">
    <source>
        <dbReference type="ARBA" id="ARBA00023186"/>
    </source>
</evidence>
<dbReference type="SUPFAM" id="SSF49584">
    <property type="entry name" value="Periplasmic chaperone C-domain"/>
    <property type="match status" value="1"/>
</dbReference>
<evidence type="ECO:0000256" key="2">
    <source>
        <dbReference type="ARBA" id="ARBA00007399"/>
    </source>
</evidence>
<dbReference type="InterPro" id="IPR013783">
    <property type="entry name" value="Ig-like_fold"/>
</dbReference>
<dbReference type="InterPro" id="IPR016147">
    <property type="entry name" value="Pili_assmbl_chaperone_N"/>
</dbReference>
<proteinExistence type="inferred from homology"/>
<accession>A0A3T0K1Y3</accession>
<dbReference type="EMBL" id="CP024646">
    <property type="protein sequence ID" value="AZV29745.1"/>
    <property type="molecule type" value="Genomic_DNA"/>
</dbReference>
<dbReference type="InterPro" id="IPR036316">
    <property type="entry name" value="Pili_assmbl_chap_C_dom_sf"/>
</dbReference>
<evidence type="ECO:0000313" key="9">
    <source>
        <dbReference type="Proteomes" id="UP000282760"/>
    </source>
</evidence>
<dbReference type="Proteomes" id="UP000282760">
    <property type="component" value="Chromosome"/>
</dbReference>
<evidence type="ECO:0000256" key="4">
    <source>
        <dbReference type="ARBA" id="ARBA00022764"/>
    </source>
</evidence>
<protein>
    <submittedName>
        <fullName evidence="8">Fimbrial chaperone protein</fullName>
    </submittedName>
</protein>
<keyword evidence="3 6" id="KW-0732">Signal</keyword>
<dbReference type="InterPro" id="IPR008962">
    <property type="entry name" value="PapD-like_sf"/>
</dbReference>
<evidence type="ECO:0000256" key="3">
    <source>
        <dbReference type="ARBA" id="ARBA00022729"/>
    </source>
</evidence>